<dbReference type="RefSeq" id="WP_137643475.1">
    <property type="nucleotide sequence ID" value="NZ_BJEA01000018.1"/>
</dbReference>
<name>A0ABV5WRP2_9LACO</name>
<dbReference type="EMBL" id="JBHLZY010000002">
    <property type="protein sequence ID" value="MFB9768475.1"/>
    <property type="molecule type" value="Genomic_DNA"/>
</dbReference>
<protein>
    <submittedName>
        <fullName evidence="2">GNAT family N-acetyltransferase</fullName>
    </submittedName>
</protein>
<dbReference type="InterPro" id="IPR016181">
    <property type="entry name" value="Acyl_CoA_acyltransferase"/>
</dbReference>
<evidence type="ECO:0000313" key="3">
    <source>
        <dbReference type="Proteomes" id="UP001589691"/>
    </source>
</evidence>
<feature type="domain" description="N-acetyltransferase" evidence="1">
    <location>
        <begin position="8"/>
        <end position="150"/>
    </location>
</feature>
<dbReference type="SUPFAM" id="SSF55729">
    <property type="entry name" value="Acyl-CoA N-acyltransferases (Nat)"/>
    <property type="match status" value="1"/>
</dbReference>
<proteinExistence type="predicted"/>
<dbReference type="CDD" id="cd04301">
    <property type="entry name" value="NAT_SF"/>
    <property type="match status" value="1"/>
</dbReference>
<dbReference type="PROSITE" id="PS51186">
    <property type="entry name" value="GNAT"/>
    <property type="match status" value="1"/>
</dbReference>
<dbReference type="Pfam" id="PF13673">
    <property type="entry name" value="Acetyltransf_10"/>
    <property type="match status" value="1"/>
</dbReference>
<dbReference type="InterPro" id="IPR000182">
    <property type="entry name" value="GNAT_dom"/>
</dbReference>
<dbReference type="Gene3D" id="3.40.630.30">
    <property type="match status" value="1"/>
</dbReference>
<comment type="caution">
    <text evidence="2">The sequence shown here is derived from an EMBL/GenBank/DDBJ whole genome shotgun (WGS) entry which is preliminary data.</text>
</comment>
<reference evidence="2 3" key="1">
    <citation type="submission" date="2024-09" db="EMBL/GenBank/DDBJ databases">
        <authorList>
            <person name="Sun Q."/>
            <person name="Mori K."/>
        </authorList>
    </citation>
    <scope>NUCLEOTIDE SEQUENCE [LARGE SCALE GENOMIC DNA]</scope>
    <source>
        <strain evidence="2 3">TBRC 4576</strain>
    </source>
</reference>
<gene>
    <name evidence="2" type="ORF">ACFFLI_01120</name>
</gene>
<keyword evidence="3" id="KW-1185">Reference proteome</keyword>
<evidence type="ECO:0000259" key="1">
    <source>
        <dbReference type="PROSITE" id="PS51186"/>
    </source>
</evidence>
<organism evidence="2 3">
    <name type="scientific">Lactiplantibacillus modestisalitolerans</name>
    <dbReference type="NCBI Taxonomy" id="1457219"/>
    <lineage>
        <taxon>Bacteria</taxon>
        <taxon>Bacillati</taxon>
        <taxon>Bacillota</taxon>
        <taxon>Bacilli</taxon>
        <taxon>Lactobacillales</taxon>
        <taxon>Lactobacillaceae</taxon>
        <taxon>Lactiplantibacillus</taxon>
    </lineage>
</organism>
<accession>A0ABV5WRP2</accession>
<sequence>MKLTWQPRPFEQLSAAELQAIYKLRVAVFVVEQHCPYQEVDDLDLTATHLMGIDEHGQLQAYARLMREPQRQARIGRICVATAARGGGWGQQLVATALQQIQQAWPLTHQINIQAQFYLDRFYRSFGFQPVSDVYLEDNIPHQDMVLSLG</sequence>
<evidence type="ECO:0000313" key="2">
    <source>
        <dbReference type="EMBL" id="MFB9768475.1"/>
    </source>
</evidence>
<dbReference type="Proteomes" id="UP001589691">
    <property type="component" value="Unassembled WGS sequence"/>
</dbReference>